<sequence length="176" mass="19916">MSAFQNIIDLRFAVSDHVGNRAISDVFPRLVELAEDDFNSRLRTRQQLVEATLFFEDGMSPLPPDFLEIYRGTHRQRYEVDGFNITMRCTAGDHTIQYYGKLPSLTCSPTATNWLLRDYPSVYLYGVALQAAKFLKDAELAIATSSLYGEAIKLLRIDDKRARYSDAVVRVGGLNP</sequence>
<reference evidence="1" key="2">
    <citation type="submission" date="2020-09" db="EMBL/GenBank/DDBJ databases">
        <authorList>
            <person name="Sun Q."/>
            <person name="Kim S."/>
        </authorList>
    </citation>
    <scope>NUCLEOTIDE SEQUENCE</scope>
    <source>
        <strain evidence="1">KCTC 32437</strain>
    </source>
</reference>
<comment type="caution">
    <text evidence="1">The sequence shown here is derived from an EMBL/GenBank/DDBJ whole genome shotgun (WGS) entry which is preliminary data.</text>
</comment>
<dbReference type="EMBL" id="BMZE01000001">
    <property type="protein sequence ID" value="GHA15147.1"/>
    <property type="molecule type" value="Genomic_DNA"/>
</dbReference>
<dbReference type="RefSeq" id="WP_189423539.1">
    <property type="nucleotide sequence ID" value="NZ_BMZE01000001.1"/>
</dbReference>
<proteinExistence type="predicted"/>
<evidence type="ECO:0000313" key="1">
    <source>
        <dbReference type="EMBL" id="GHA15147.1"/>
    </source>
</evidence>
<dbReference type="InterPro" id="IPR056209">
    <property type="entry name" value="SU10_adaptor"/>
</dbReference>
<keyword evidence="2" id="KW-1185">Reference proteome</keyword>
<name>A0A918VQU8_9HYPH</name>
<accession>A0A918VQU8</accession>
<gene>
    <name evidence="1" type="ORF">GCM10007989_07380</name>
</gene>
<organism evidence="1 2">
    <name type="scientific">Devosia pacifica</name>
    <dbReference type="NCBI Taxonomy" id="1335967"/>
    <lineage>
        <taxon>Bacteria</taxon>
        <taxon>Pseudomonadati</taxon>
        <taxon>Pseudomonadota</taxon>
        <taxon>Alphaproteobacteria</taxon>
        <taxon>Hyphomicrobiales</taxon>
        <taxon>Devosiaceae</taxon>
        <taxon>Devosia</taxon>
    </lineage>
</organism>
<dbReference type="AlphaFoldDB" id="A0A918VQU8"/>
<protein>
    <submittedName>
        <fullName evidence="1">Uncharacterized protein</fullName>
    </submittedName>
</protein>
<dbReference type="Proteomes" id="UP000646579">
    <property type="component" value="Unassembled WGS sequence"/>
</dbReference>
<dbReference type="Pfam" id="PF24175">
    <property type="entry name" value="SU10_adaptor"/>
    <property type="match status" value="1"/>
</dbReference>
<reference evidence="1" key="1">
    <citation type="journal article" date="2014" name="Int. J. Syst. Evol. Microbiol.">
        <title>Complete genome sequence of Corynebacterium casei LMG S-19264T (=DSM 44701T), isolated from a smear-ripened cheese.</title>
        <authorList>
            <consortium name="US DOE Joint Genome Institute (JGI-PGF)"/>
            <person name="Walter F."/>
            <person name="Albersmeier A."/>
            <person name="Kalinowski J."/>
            <person name="Ruckert C."/>
        </authorList>
    </citation>
    <scope>NUCLEOTIDE SEQUENCE</scope>
    <source>
        <strain evidence="1">KCTC 32437</strain>
    </source>
</reference>
<evidence type="ECO:0000313" key="2">
    <source>
        <dbReference type="Proteomes" id="UP000646579"/>
    </source>
</evidence>